<comment type="similarity">
    <text evidence="9">Belongs to the methyl-accepting chemotaxis (MCP) protein family.</text>
</comment>
<evidence type="ECO:0000256" key="8">
    <source>
        <dbReference type="ARBA" id="ARBA00023136"/>
    </source>
</evidence>
<dbReference type="SUPFAM" id="SSF55785">
    <property type="entry name" value="PYP-like sensor domain (PAS domain)"/>
    <property type="match status" value="1"/>
</dbReference>
<keyword evidence="15" id="KW-1185">Reference proteome</keyword>
<dbReference type="SMART" id="SM00283">
    <property type="entry name" value="MA"/>
    <property type="match status" value="1"/>
</dbReference>
<dbReference type="PROSITE" id="PS50111">
    <property type="entry name" value="CHEMOTAXIS_TRANSDUC_2"/>
    <property type="match status" value="1"/>
</dbReference>
<reference evidence="14 15" key="1">
    <citation type="submission" date="2016-11" db="EMBL/GenBank/DDBJ databases">
        <authorList>
            <person name="Jaros S."/>
            <person name="Januszkiewicz K."/>
            <person name="Wedrychowicz H."/>
        </authorList>
    </citation>
    <scope>NUCLEOTIDE SEQUENCE [LARGE SCALE GENOMIC DNA]</scope>
    <source>
        <strain evidence="14 15">CGMCC 1.10190</strain>
    </source>
</reference>
<dbReference type="PANTHER" id="PTHR43531">
    <property type="entry name" value="PROTEIN ICFG"/>
    <property type="match status" value="1"/>
</dbReference>
<dbReference type="EMBL" id="FQXE01000005">
    <property type="protein sequence ID" value="SHH85764.1"/>
    <property type="molecule type" value="Genomic_DNA"/>
</dbReference>
<keyword evidence="5" id="KW-0997">Cell inner membrane</keyword>
<dbReference type="FunFam" id="3.30.450.20:FF:000046">
    <property type="entry name" value="Aerotaxis sensor receptor"/>
    <property type="match status" value="1"/>
</dbReference>
<evidence type="ECO:0000256" key="1">
    <source>
        <dbReference type="ARBA" id="ARBA00004429"/>
    </source>
</evidence>
<dbReference type="InterPro" id="IPR003660">
    <property type="entry name" value="HAMP_dom"/>
</dbReference>
<dbReference type="Gene3D" id="1.10.287.950">
    <property type="entry name" value="Methyl-accepting chemotaxis protein"/>
    <property type="match status" value="1"/>
</dbReference>
<dbReference type="AlphaFoldDB" id="A0A1M5WEW8"/>
<dbReference type="CDD" id="cd11386">
    <property type="entry name" value="MCP_signal"/>
    <property type="match status" value="1"/>
</dbReference>
<keyword evidence="2" id="KW-1003">Cell membrane</keyword>
<evidence type="ECO:0000256" key="3">
    <source>
        <dbReference type="ARBA" id="ARBA00022481"/>
    </source>
</evidence>
<dbReference type="PANTHER" id="PTHR43531:SF7">
    <property type="entry name" value="AEROTAXIS RECEPTOR"/>
    <property type="match status" value="1"/>
</dbReference>
<dbReference type="PRINTS" id="PR00260">
    <property type="entry name" value="CHEMTRNSDUCR"/>
</dbReference>
<dbReference type="RefSeq" id="WP_073103307.1">
    <property type="nucleotide sequence ID" value="NZ_FQXE01000005.1"/>
</dbReference>
<dbReference type="OrthoDB" id="9806477at2"/>
<protein>
    <submittedName>
        <fullName evidence="14">Methyl-accepting chemotaxis sensory transducer with Pas/Pac sensor</fullName>
    </submittedName>
</protein>
<keyword evidence="7" id="KW-1133">Transmembrane helix</keyword>
<dbReference type="InterPro" id="IPR051310">
    <property type="entry name" value="MCP_chemotaxis"/>
</dbReference>
<dbReference type="PROSITE" id="PS50885">
    <property type="entry name" value="HAMP"/>
    <property type="match status" value="1"/>
</dbReference>
<dbReference type="CDD" id="cd00130">
    <property type="entry name" value="PAS"/>
    <property type="match status" value="1"/>
</dbReference>
<dbReference type="InterPro" id="IPR000014">
    <property type="entry name" value="PAS"/>
</dbReference>
<dbReference type="InterPro" id="IPR035965">
    <property type="entry name" value="PAS-like_dom_sf"/>
</dbReference>
<evidence type="ECO:0000256" key="5">
    <source>
        <dbReference type="ARBA" id="ARBA00022519"/>
    </source>
</evidence>
<sequence>MRLNLPVTQQEYVFPADTTLMSVTDTKGRITYANSAFVEVSGYSPDELRGKAHNLVRHPDMPPQAFSDLWLTLQRGQSWTALVKNRRKNGDHYWVRANVTPVVRDHELVGYLSVRTRPDADEIASAEALYAQFRQGRQGKRGFHQGLLVRTGWLRGLSCLKTMSLRARLFGGALGACALSWGLIAMLELPSAQALTLAGAQLALAGLLMLWLDAQINRPLKTVLKQVQELAAGQPGQQIHMDRVDEIGSILRGVNQAGLNLKALVDDVDEQACGVQLASQDVARGNDQLHARTGQAAANLVQTAASLEELTSSVDNSAQTALQAAQLAASASQAASEGSAVVNQVVGTMETITASSNKIYDIIGVIDSIAFQTNILALNAAVEAVRAGEQGRGFAVVAAEVRSLALRSAQSAQEIKELIGASVGQIHTARALVDKAGAVMHDVVGQAQRVSNFIDEISLASTEQSSGIGQINIAVNQLEQATQHNAAMVAESAHTSDGLRTQAARLGRAIAVFNRGPTRIKPTA</sequence>
<dbReference type="GO" id="GO:0052131">
    <property type="term" value="P:positive aerotaxis"/>
    <property type="evidence" value="ECO:0007669"/>
    <property type="project" value="UniProtKB-ARBA"/>
</dbReference>
<evidence type="ECO:0000256" key="10">
    <source>
        <dbReference type="PROSITE-ProRule" id="PRU00284"/>
    </source>
</evidence>
<evidence type="ECO:0000256" key="4">
    <source>
        <dbReference type="ARBA" id="ARBA00022500"/>
    </source>
</evidence>
<dbReference type="Proteomes" id="UP000184226">
    <property type="component" value="Unassembled WGS sequence"/>
</dbReference>
<dbReference type="Pfam" id="PF00015">
    <property type="entry name" value="MCPsignal"/>
    <property type="match status" value="1"/>
</dbReference>
<dbReference type="GO" id="GO:0004888">
    <property type="term" value="F:transmembrane signaling receptor activity"/>
    <property type="evidence" value="ECO:0007669"/>
    <property type="project" value="InterPro"/>
</dbReference>
<dbReference type="GO" id="GO:0005886">
    <property type="term" value="C:plasma membrane"/>
    <property type="evidence" value="ECO:0007669"/>
    <property type="project" value="UniProtKB-SubCell"/>
</dbReference>
<gene>
    <name evidence="14" type="ORF">SAMN04488135_105211</name>
</gene>
<evidence type="ECO:0000259" key="13">
    <source>
        <dbReference type="PROSITE" id="PS50885"/>
    </source>
</evidence>
<evidence type="ECO:0000256" key="9">
    <source>
        <dbReference type="ARBA" id="ARBA00029447"/>
    </source>
</evidence>
<keyword evidence="6" id="KW-0812">Transmembrane</keyword>
<dbReference type="NCBIfam" id="TIGR00229">
    <property type="entry name" value="sensory_box"/>
    <property type="match status" value="1"/>
</dbReference>
<keyword evidence="10" id="KW-0807">Transducer</keyword>
<keyword evidence="8" id="KW-0472">Membrane</keyword>
<evidence type="ECO:0000256" key="6">
    <source>
        <dbReference type="ARBA" id="ARBA00022692"/>
    </source>
</evidence>
<dbReference type="Pfam" id="PF08447">
    <property type="entry name" value="PAS_3"/>
    <property type="match status" value="1"/>
</dbReference>
<feature type="domain" description="HAMP" evidence="13">
    <location>
        <begin position="214"/>
        <end position="266"/>
    </location>
</feature>
<dbReference type="SUPFAM" id="SSF58104">
    <property type="entry name" value="Methyl-accepting chemotaxis protein (MCP) signaling domain"/>
    <property type="match status" value="1"/>
</dbReference>
<evidence type="ECO:0000313" key="15">
    <source>
        <dbReference type="Proteomes" id="UP000184226"/>
    </source>
</evidence>
<dbReference type="SMART" id="SM00091">
    <property type="entry name" value="PAS"/>
    <property type="match status" value="1"/>
</dbReference>
<dbReference type="GO" id="GO:0007165">
    <property type="term" value="P:signal transduction"/>
    <property type="evidence" value="ECO:0007669"/>
    <property type="project" value="UniProtKB-KW"/>
</dbReference>
<dbReference type="FunFam" id="1.10.287.950:FF:000001">
    <property type="entry name" value="Methyl-accepting chemotaxis sensory transducer"/>
    <property type="match status" value="1"/>
</dbReference>
<dbReference type="InterPro" id="IPR013655">
    <property type="entry name" value="PAS_fold_3"/>
</dbReference>
<feature type="domain" description="Methyl-accepting transducer" evidence="11">
    <location>
        <begin position="271"/>
        <end position="500"/>
    </location>
</feature>
<dbReference type="PROSITE" id="PS50112">
    <property type="entry name" value="PAS"/>
    <property type="match status" value="1"/>
</dbReference>
<dbReference type="Gene3D" id="3.30.450.20">
    <property type="entry name" value="PAS domain"/>
    <property type="match status" value="1"/>
</dbReference>
<evidence type="ECO:0000256" key="2">
    <source>
        <dbReference type="ARBA" id="ARBA00022475"/>
    </source>
</evidence>
<dbReference type="SMART" id="SM00304">
    <property type="entry name" value="HAMP"/>
    <property type="match status" value="1"/>
</dbReference>
<keyword evidence="3" id="KW-0488">Methylation</keyword>
<proteinExistence type="inferred from homology"/>
<feature type="domain" description="PAS" evidence="12">
    <location>
        <begin position="23"/>
        <end position="60"/>
    </location>
</feature>
<dbReference type="STRING" id="658167.SAMN04488135_105211"/>
<name>A0A1M5WEW8_9BURK</name>
<evidence type="ECO:0000256" key="7">
    <source>
        <dbReference type="ARBA" id="ARBA00022989"/>
    </source>
</evidence>
<evidence type="ECO:0000313" key="14">
    <source>
        <dbReference type="EMBL" id="SHH85764.1"/>
    </source>
</evidence>
<comment type="subcellular location">
    <subcellularLocation>
        <location evidence="1">Cell inner membrane</location>
        <topology evidence="1">Multi-pass membrane protein</topology>
    </subcellularLocation>
</comment>
<evidence type="ECO:0000259" key="11">
    <source>
        <dbReference type="PROSITE" id="PS50111"/>
    </source>
</evidence>
<accession>A0A1M5WEW8</accession>
<dbReference type="InterPro" id="IPR004090">
    <property type="entry name" value="Chemotax_Me-accpt_rcpt"/>
</dbReference>
<evidence type="ECO:0000259" key="12">
    <source>
        <dbReference type="PROSITE" id="PS50112"/>
    </source>
</evidence>
<dbReference type="CDD" id="cd06225">
    <property type="entry name" value="HAMP"/>
    <property type="match status" value="1"/>
</dbReference>
<keyword evidence="4" id="KW-0145">Chemotaxis</keyword>
<dbReference type="InterPro" id="IPR004089">
    <property type="entry name" value="MCPsignal_dom"/>
</dbReference>
<organism evidence="14 15">
    <name type="scientific">Pollutimonas bauzanensis</name>
    <dbReference type="NCBI Taxonomy" id="658167"/>
    <lineage>
        <taxon>Bacteria</taxon>
        <taxon>Pseudomonadati</taxon>
        <taxon>Pseudomonadota</taxon>
        <taxon>Betaproteobacteria</taxon>
        <taxon>Burkholderiales</taxon>
        <taxon>Alcaligenaceae</taxon>
        <taxon>Pollutimonas</taxon>
    </lineage>
</organism>